<comment type="cofactor">
    <cofactor evidence="1">
        <name>Mg(2+)</name>
        <dbReference type="ChEBI" id="CHEBI:18420"/>
    </cofactor>
</comment>
<dbReference type="GO" id="GO:0046872">
    <property type="term" value="F:metal ion binding"/>
    <property type="evidence" value="ECO:0007669"/>
    <property type="project" value="UniProtKB-KW"/>
</dbReference>
<gene>
    <name evidence="6" type="primary">LOC120279632</name>
</gene>
<feature type="compositionally biased region" description="Pro residues" evidence="4">
    <location>
        <begin position="9"/>
        <end position="21"/>
    </location>
</feature>
<feature type="region of interest" description="Disordered" evidence="4">
    <location>
        <begin position="1"/>
        <end position="23"/>
    </location>
</feature>
<proteinExistence type="predicted"/>
<evidence type="ECO:0000256" key="2">
    <source>
        <dbReference type="ARBA" id="ARBA00022723"/>
    </source>
</evidence>
<dbReference type="SUPFAM" id="SSF48576">
    <property type="entry name" value="Terpenoid synthases"/>
    <property type="match status" value="1"/>
</dbReference>
<protein>
    <submittedName>
        <fullName evidence="6">Heterodimeric geranylgeranyl pyrophosphate synthase small subunit, chloroplastic-like</fullName>
    </submittedName>
</protein>
<evidence type="ECO:0000256" key="1">
    <source>
        <dbReference type="ARBA" id="ARBA00001946"/>
    </source>
</evidence>
<keyword evidence="2" id="KW-0479">Metal-binding</keyword>
<accession>A0AB40CRJ7</accession>
<dbReference type="AlphaFoldDB" id="A0AB40CRJ7"/>
<keyword evidence="3" id="KW-0460">Magnesium</keyword>
<keyword evidence="5" id="KW-1185">Reference proteome</keyword>
<dbReference type="PANTHER" id="PTHR43281:SF5">
    <property type="entry name" value="HETERODIMERIC GERANYLGERANYL PYROPHOSPHATE SYNTHASE SMALL SUBUNIT, CHLOROPLASTIC"/>
    <property type="match status" value="1"/>
</dbReference>
<evidence type="ECO:0000256" key="4">
    <source>
        <dbReference type="SAM" id="MobiDB-lite"/>
    </source>
</evidence>
<evidence type="ECO:0000313" key="5">
    <source>
        <dbReference type="Proteomes" id="UP001515500"/>
    </source>
</evidence>
<name>A0AB40CRJ7_DIOCR</name>
<evidence type="ECO:0000313" key="6">
    <source>
        <dbReference type="RefSeq" id="XP_039142495.1"/>
    </source>
</evidence>
<dbReference type="Gene3D" id="1.10.600.10">
    <property type="entry name" value="Farnesyl Diphosphate Synthase"/>
    <property type="match status" value="1"/>
</dbReference>
<reference evidence="6" key="1">
    <citation type="submission" date="2025-08" db="UniProtKB">
        <authorList>
            <consortium name="RefSeq"/>
        </authorList>
    </citation>
    <scope>IDENTIFICATION</scope>
</reference>
<evidence type="ECO:0000256" key="3">
    <source>
        <dbReference type="ARBA" id="ARBA00022842"/>
    </source>
</evidence>
<dbReference type="RefSeq" id="XP_039142495.1">
    <property type="nucleotide sequence ID" value="XM_039286561.1"/>
</dbReference>
<dbReference type="GeneID" id="120279632"/>
<sequence>MATMLSTPPRSPPSLPPPSPSSSPTSKFFIRSFPTFNFNSYSTSIISQINHHLTTILPTHNYPQSLHNSMQNSVLNLNLNLNLNSNDHHFLPILTIASCELVGGDRNTAIPTACAMEIAHAASHLSENQFSRSSSKYDQGMAVLTGEALFSRSLECVARFTPLDLVQDLIVQQVVSEISECFGSIGVAGGKSMNVSCEEEMVWMLKRKFGSMTECSAVCGGLIGGAGEDVLKSLRKYGMAVGIWKQVISEIKLGFDKERIDLKLLRVVGMERAMEMEEEFMKEAMRELEKLEEEYGERVVPLHCMLEMKDN</sequence>
<dbReference type="InterPro" id="IPR008949">
    <property type="entry name" value="Isoprenoid_synthase_dom_sf"/>
</dbReference>
<dbReference type="PANTHER" id="PTHR43281">
    <property type="entry name" value="FARNESYL DIPHOSPHATE SYNTHASE"/>
    <property type="match status" value="1"/>
</dbReference>
<organism evidence="5 6">
    <name type="scientific">Dioscorea cayennensis subsp. rotundata</name>
    <name type="common">White Guinea yam</name>
    <name type="synonym">Dioscorea rotundata</name>
    <dbReference type="NCBI Taxonomy" id="55577"/>
    <lineage>
        <taxon>Eukaryota</taxon>
        <taxon>Viridiplantae</taxon>
        <taxon>Streptophyta</taxon>
        <taxon>Embryophyta</taxon>
        <taxon>Tracheophyta</taxon>
        <taxon>Spermatophyta</taxon>
        <taxon>Magnoliopsida</taxon>
        <taxon>Liliopsida</taxon>
        <taxon>Dioscoreales</taxon>
        <taxon>Dioscoreaceae</taxon>
        <taxon>Dioscorea</taxon>
    </lineage>
</organism>
<dbReference type="CDD" id="cd00867">
    <property type="entry name" value="Trans_IPPS"/>
    <property type="match status" value="1"/>
</dbReference>
<dbReference type="GO" id="GO:0004659">
    <property type="term" value="F:prenyltransferase activity"/>
    <property type="evidence" value="ECO:0007669"/>
    <property type="project" value="TreeGrafter"/>
</dbReference>
<dbReference type="Proteomes" id="UP001515500">
    <property type="component" value="Chromosome 2"/>
</dbReference>